<organism evidence="2 3">
    <name type="scientific">Arabidopsis thaliana</name>
    <name type="common">Mouse-ear cress</name>
    <dbReference type="NCBI Taxonomy" id="3702"/>
    <lineage>
        <taxon>Eukaryota</taxon>
        <taxon>Viridiplantae</taxon>
        <taxon>Streptophyta</taxon>
        <taxon>Embryophyta</taxon>
        <taxon>Tracheophyta</taxon>
        <taxon>Spermatophyta</taxon>
        <taxon>Magnoliopsida</taxon>
        <taxon>eudicotyledons</taxon>
        <taxon>Gunneridae</taxon>
        <taxon>Pentapetalae</taxon>
        <taxon>rosids</taxon>
        <taxon>malvids</taxon>
        <taxon>Brassicales</taxon>
        <taxon>Brassicaceae</taxon>
        <taxon>Camelineae</taxon>
        <taxon>Arabidopsis</taxon>
    </lineage>
</organism>
<proteinExistence type="predicted"/>
<evidence type="ECO:0000313" key="1">
    <source>
        <dbReference type="EMBL" id="CAA0384291.1"/>
    </source>
</evidence>
<evidence type="ECO:0000313" key="3">
    <source>
        <dbReference type="Proteomes" id="UP000426265"/>
    </source>
</evidence>
<dbReference type="EMBL" id="CACRSJ010000106">
    <property type="protein sequence ID" value="VYS59154.1"/>
    <property type="molecule type" value="Genomic_DNA"/>
</dbReference>
<accession>A0A654FCD5</accession>
<sequence>MNLAGTTNSQASEFYNGENDLEKFKTDVESFVCALMPGSSSQQVKPTPDNYVIALDVLQQQ</sequence>
<gene>
    <name evidence="2" type="ORF">AN1_LOCUS14596</name>
    <name evidence="1" type="ORF">C24_LOCUS14481</name>
</gene>
<reference evidence="2 3" key="1">
    <citation type="submission" date="2019-11" db="EMBL/GenBank/DDBJ databases">
        <authorList>
            <person name="Jiao W.-B."/>
            <person name="Schneeberger K."/>
        </authorList>
    </citation>
    <scope>NUCLEOTIDE SEQUENCE [LARGE SCALE GENOMIC DNA]</scope>
    <source>
        <strain evidence="3">cv. An-1</strain>
        <strain evidence="4">cv. C24</strain>
    </source>
</reference>
<dbReference type="EMBL" id="CACSHJ010000089">
    <property type="protein sequence ID" value="CAA0384291.1"/>
    <property type="molecule type" value="Genomic_DNA"/>
</dbReference>
<dbReference type="Proteomes" id="UP000434276">
    <property type="component" value="Unassembled WGS sequence"/>
</dbReference>
<dbReference type="AlphaFoldDB" id="A0A654FCD5"/>
<dbReference type="Proteomes" id="UP000426265">
    <property type="component" value="Unassembled WGS sequence"/>
</dbReference>
<name>A0A654FCD5_ARATH</name>
<protein>
    <submittedName>
        <fullName evidence="2">Uncharacterized protein</fullName>
    </submittedName>
</protein>
<dbReference type="OrthoDB" id="10408077at2759"/>
<accession>A0A5S9XH95</accession>
<evidence type="ECO:0000313" key="2">
    <source>
        <dbReference type="EMBL" id="VYS59154.1"/>
    </source>
</evidence>
<evidence type="ECO:0000313" key="4">
    <source>
        <dbReference type="Proteomes" id="UP000434276"/>
    </source>
</evidence>